<dbReference type="KEGG" id="vpd:VAPA_1c06940"/>
<sequence>MRMVDEMDALTSTLAADMVRHAALGDKISGGPGDAATTQWIAGRLAELGYDVEHQGIDVPFFDPIDCRLAAGETTAPVYWQSPATATGIQGLSAPLAVVRAPYEAVDAAGRIALLVLPHARHASVDSPLVAPLIAAASAAGAVALVIVPVGPTGEVVALNAGIGAPVAPVPTAVLAPVLAEPFLRAARSELRATLFLHGQMNVRQSSNLRATLRRGPRWLCLSTPRTGWFGCVAERGTGTAAFLAMAAWAVERFPDLSLFLLNTGAHEYRFAGAHRALAQAPAPADTLAWIHLGAALAARDRLEFRGELFELPSADANRMTMATESLHDAARAAFRGLPGLERVTTPMSGVSELGAIVERGYGRALAVLGIPRAFHTRADDLGEVDAHLLAPVVRAHMMVVETVYRQTRPTSEGVA</sequence>
<evidence type="ECO:0008006" key="3">
    <source>
        <dbReference type="Google" id="ProtNLM"/>
    </source>
</evidence>
<dbReference type="Proteomes" id="UP000016223">
    <property type="component" value="Chromosome 1"/>
</dbReference>
<dbReference type="PATRIC" id="fig|1246301.3.peg.712"/>
<dbReference type="EMBL" id="CP003911">
    <property type="protein sequence ID" value="AGU47824.1"/>
    <property type="molecule type" value="Genomic_DNA"/>
</dbReference>
<gene>
    <name evidence="1" type="ORF">VAPA_1c06940</name>
</gene>
<dbReference type="HOGENOM" id="CLU_653253_0_0_4"/>
<dbReference type="Gene3D" id="3.50.30.30">
    <property type="match status" value="1"/>
</dbReference>
<accession>T1X657</accession>
<proteinExistence type="predicted"/>
<dbReference type="AlphaFoldDB" id="T1X657"/>
<reference evidence="1 2" key="1">
    <citation type="submission" date="2012-10" db="EMBL/GenBank/DDBJ databases">
        <title>Genome sequence of Variovorax paradoxus B4.</title>
        <authorList>
            <person name="Schuldes J."/>
            <person name="Brandt U."/>
            <person name="Hiessl S."/>
            <person name="Wuebbeler J.H."/>
            <person name="Thuermer A."/>
            <person name="Steinbuechel A."/>
            <person name="Daniel R."/>
        </authorList>
    </citation>
    <scope>NUCLEOTIDE SEQUENCE [LARGE SCALE GENOMIC DNA]</scope>
    <source>
        <strain evidence="1 2">B4</strain>
    </source>
</reference>
<organism evidence="1 2">
    <name type="scientific">Variovorax paradoxus B4</name>
    <dbReference type="NCBI Taxonomy" id="1246301"/>
    <lineage>
        <taxon>Bacteria</taxon>
        <taxon>Pseudomonadati</taxon>
        <taxon>Pseudomonadota</taxon>
        <taxon>Betaproteobacteria</taxon>
        <taxon>Burkholderiales</taxon>
        <taxon>Comamonadaceae</taxon>
        <taxon>Variovorax</taxon>
    </lineage>
</organism>
<dbReference type="Gene3D" id="3.40.630.10">
    <property type="entry name" value="Zn peptidases"/>
    <property type="match status" value="1"/>
</dbReference>
<evidence type="ECO:0000313" key="2">
    <source>
        <dbReference type="Proteomes" id="UP000016223"/>
    </source>
</evidence>
<dbReference type="SUPFAM" id="SSF53187">
    <property type="entry name" value="Zn-dependent exopeptidases"/>
    <property type="match status" value="1"/>
</dbReference>
<name>T1X657_VARPD</name>
<protein>
    <recommendedName>
        <fullName evidence="3">Peptidase, M28 family</fullName>
    </recommendedName>
</protein>
<evidence type="ECO:0000313" key="1">
    <source>
        <dbReference type="EMBL" id="AGU47824.1"/>
    </source>
</evidence>